<sequence>MTVYQMDWKTTFLNRVLKEVVYVSQPKGFVDQDHLNHVFRLKKALYVLKQAPYACDVVETPMVERSKVDEDPQGTQVDLTRYRTMVGALMYLTANRPNLVFVVCMCVRYQAKPTEKHLTTLTDYGFNFNKIPLYCNSKSAIALFCNIVQHSRTKHLTVCYHSIKEQVENEVVELYFVKTAYQLEHILTKALGSERFKFLLNCLGMQSITLEKLKSLNELDDE</sequence>
<evidence type="ECO:0000259" key="1">
    <source>
        <dbReference type="Pfam" id="PF07727"/>
    </source>
</evidence>
<dbReference type="EMBL" id="BQNB010009344">
    <property type="protein sequence ID" value="GJS62209.1"/>
    <property type="molecule type" value="Genomic_DNA"/>
</dbReference>
<name>A0ABQ4XAB3_9ASTR</name>
<proteinExistence type="predicted"/>
<protein>
    <submittedName>
        <fullName evidence="2">Retrovirus-related pol polyprotein from transposon TNT 1-94</fullName>
    </submittedName>
</protein>
<organism evidence="2 3">
    <name type="scientific">Tanacetum coccineum</name>
    <dbReference type="NCBI Taxonomy" id="301880"/>
    <lineage>
        <taxon>Eukaryota</taxon>
        <taxon>Viridiplantae</taxon>
        <taxon>Streptophyta</taxon>
        <taxon>Embryophyta</taxon>
        <taxon>Tracheophyta</taxon>
        <taxon>Spermatophyta</taxon>
        <taxon>Magnoliopsida</taxon>
        <taxon>eudicotyledons</taxon>
        <taxon>Gunneridae</taxon>
        <taxon>Pentapetalae</taxon>
        <taxon>asterids</taxon>
        <taxon>campanulids</taxon>
        <taxon>Asterales</taxon>
        <taxon>Asteraceae</taxon>
        <taxon>Asteroideae</taxon>
        <taxon>Anthemideae</taxon>
        <taxon>Anthemidinae</taxon>
        <taxon>Tanacetum</taxon>
    </lineage>
</organism>
<dbReference type="CDD" id="cd09272">
    <property type="entry name" value="RNase_HI_RT_Ty1"/>
    <property type="match status" value="1"/>
</dbReference>
<dbReference type="InterPro" id="IPR013103">
    <property type="entry name" value="RVT_2"/>
</dbReference>
<accession>A0ABQ4XAB3</accession>
<evidence type="ECO:0000313" key="2">
    <source>
        <dbReference type="EMBL" id="GJS62209.1"/>
    </source>
</evidence>
<dbReference type="Proteomes" id="UP001151760">
    <property type="component" value="Unassembled WGS sequence"/>
</dbReference>
<feature type="domain" description="Reverse transcriptase Ty1/copia-type" evidence="1">
    <location>
        <begin position="2"/>
        <end position="57"/>
    </location>
</feature>
<keyword evidence="3" id="KW-1185">Reference proteome</keyword>
<reference evidence="2" key="1">
    <citation type="journal article" date="2022" name="Int. J. Mol. Sci.">
        <title>Draft Genome of Tanacetum Coccineum: Genomic Comparison of Closely Related Tanacetum-Family Plants.</title>
        <authorList>
            <person name="Yamashiro T."/>
            <person name="Shiraishi A."/>
            <person name="Nakayama K."/>
            <person name="Satake H."/>
        </authorList>
    </citation>
    <scope>NUCLEOTIDE SEQUENCE</scope>
</reference>
<reference evidence="2" key="2">
    <citation type="submission" date="2022-01" db="EMBL/GenBank/DDBJ databases">
        <authorList>
            <person name="Yamashiro T."/>
            <person name="Shiraishi A."/>
            <person name="Satake H."/>
            <person name="Nakayama K."/>
        </authorList>
    </citation>
    <scope>NUCLEOTIDE SEQUENCE</scope>
</reference>
<dbReference type="PANTHER" id="PTHR11439">
    <property type="entry name" value="GAG-POL-RELATED RETROTRANSPOSON"/>
    <property type="match status" value="1"/>
</dbReference>
<dbReference type="PANTHER" id="PTHR11439:SF495">
    <property type="entry name" value="REVERSE TRANSCRIPTASE, RNA-DEPENDENT DNA POLYMERASE-RELATED"/>
    <property type="match status" value="1"/>
</dbReference>
<comment type="caution">
    <text evidence="2">The sequence shown here is derived from an EMBL/GenBank/DDBJ whole genome shotgun (WGS) entry which is preliminary data.</text>
</comment>
<dbReference type="Pfam" id="PF07727">
    <property type="entry name" value="RVT_2"/>
    <property type="match status" value="1"/>
</dbReference>
<evidence type="ECO:0000313" key="3">
    <source>
        <dbReference type="Proteomes" id="UP001151760"/>
    </source>
</evidence>
<gene>
    <name evidence="2" type="ORF">Tco_0656993</name>
</gene>